<evidence type="ECO:0000256" key="5">
    <source>
        <dbReference type="ARBA" id="ARBA00017565"/>
    </source>
</evidence>
<dbReference type="InterPro" id="IPR011765">
    <property type="entry name" value="Pept_M16_N"/>
</dbReference>
<evidence type="ECO:0000256" key="8">
    <source>
        <dbReference type="ARBA" id="ARBA00022801"/>
    </source>
</evidence>
<dbReference type="InterPro" id="IPR050626">
    <property type="entry name" value="Peptidase_M16"/>
</dbReference>
<dbReference type="EC" id="3.4.24.55" evidence="4"/>
<organism evidence="19 20">
    <name type="scientific">Parendozoicomonas haliclonae</name>
    <dbReference type="NCBI Taxonomy" id="1960125"/>
    <lineage>
        <taxon>Bacteria</taxon>
        <taxon>Pseudomonadati</taxon>
        <taxon>Pseudomonadota</taxon>
        <taxon>Gammaproteobacteria</taxon>
        <taxon>Oceanospirillales</taxon>
        <taxon>Endozoicomonadaceae</taxon>
        <taxon>Parendozoicomonas</taxon>
    </lineage>
</organism>
<evidence type="ECO:0000256" key="3">
    <source>
        <dbReference type="ARBA" id="ARBA00007261"/>
    </source>
</evidence>
<feature type="chain" id="PRO_5012440026" description="Protease 3" evidence="14">
    <location>
        <begin position="30"/>
        <end position="971"/>
    </location>
</feature>
<keyword evidence="6 19" id="KW-0645">Protease</keyword>
<evidence type="ECO:0000256" key="7">
    <source>
        <dbReference type="ARBA" id="ARBA00022723"/>
    </source>
</evidence>
<keyword evidence="8 19" id="KW-0378">Hydrolase</keyword>
<evidence type="ECO:0000256" key="13">
    <source>
        <dbReference type="ARBA" id="ARBA00033450"/>
    </source>
</evidence>
<dbReference type="EMBL" id="FWPT01000010">
    <property type="protein sequence ID" value="SMA49987.1"/>
    <property type="molecule type" value="Genomic_DNA"/>
</dbReference>
<reference evidence="19 20" key="1">
    <citation type="submission" date="2017-03" db="EMBL/GenBank/DDBJ databases">
        <authorList>
            <person name="Afonso C.L."/>
            <person name="Miller P.J."/>
            <person name="Scott M.A."/>
            <person name="Spackman E."/>
            <person name="Goraichik I."/>
            <person name="Dimitrov K.M."/>
            <person name="Suarez D.L."/>
            <person name="Swayne D.E."/>
        </authorList>
    </citation>
    <scope>NUCLEOTIDE SEQUENCE [LARGE SCALE GENOMIC DNA]</scope>
    <source>
        <strain evidence="19">SB41UT1</strain>
    </source>
</reference>
<comment type="function">
    <text evidence="2">Endopeptidase that degrades small peptides of less than 7 kDa, such as glucagon and insulin.</text>
</comment>
<evidence type="ECO:0000256" key="14">
    <source>
        <dbReference type="SAM" id="SignalP"/>
    </source>
</evidence>
<feature type="domain" description="Peptidase M16 C-terminal" evidence="16">
    <location>
        <begin position="230"/>
        <end position="406"/>
    </location>
</feature>
<evidence type="ECO:0000259" key="15">
    <source>
        <dbReference type="Pfam" id="PF00675"/>
    </source>
</evidence>
<evidence type="ECO:0000259" key="18">
    <source>
        <dbReference type="Pfam" id="PF22456"/>
    </source>
</evidence>
<dbReference type="PROSITE" id="PS51257">
    <property type="entry name" value="PROKAR_LIPOPROTEIN"/>
    <property type="match status" value="1"/>
</dbReference>
<feature type="domain" description="Peptidase M16 N-terminal" evidence="15">
    <location>
        <begin position="70"/>
        <end position="186"/>
    </location>
</feature>
<dbReference type="InterPro" id="IPR032632">
    <property type="entry name" value="Peptidase_M16_M"/>
</dbReference>
<dbReference type="Pfam" id="PF16187">
    <property type="entry name" value="Peptidase_M16_M"/>
    <property type="match status" value="1"/>
</dbReference>
<feature type="domain" description="Coenzyme PQQ synthesis protein F-like C-terminal lobe" evidence="18">
    <location>
        <begin position="791"/>
        <end position="890"/>
    </location>
</feature>
<evidence type="ECO:0000256" key="12">
    <source>
        <dbReference type="ARBA" id="ARBA00031184"/>
    </source>
</evidence>
<evidence type="ECO:0000313" key="19">
    <source>
        <dbReference type="EMBL" id="SMA49987.1"/>
    </source>
</evidence>
<evidence type="ECO:0000256" key="11">
    <source>
        <dbReference type="ARBA" id="ARBA00029597"/>
    </source>
</evidence>
<dbReference type="GO" id="GO:0046872">
    <property type="term" value="F:metal ion binding"/>
    <property type="evidence" value="ECO:0007669"/>
    <property type="project" value="UniProtKB-KW"/>
</dbReference>
<evidence type="ECO:0000256" key="9">
    <source>
        <dbReference type="ARBA" id="ARBA00022833"/>
    </source>
</evidence>
<evidence type="ECO:0000313" key="20">
    <source>
        <dbReference type="Proteomes" id="UP000196573"/>
    </source>
</evidence>
<evidence type="ECO:0000259" key="16">
    <source>
        <dbReference type="Pfam" id="PF05193"/>
    </source>
</evidence>
<accession>A0A1X7ARF9</accession>
<keyword evidence="20" id="KW-1185">Reference proteome</keyword>
<sequence length="971" mass="109901">MNKDVNLIMKRLCFTVLSILASVTLTSCARFNGSSDSEPTGAIQESSAQIIKSPNDDRDYRYLVLENGLKVLLISDPETDKAAAAIDVNVGNWHDPKDRAGLAHFVEHMLFIQSEKYPKIDGYKHFVEDHGGGSNAYTSDLNTNYHFSVNSDSLRESLDRFAYSIGQPILSEEYVERERNAIESEYRLKFKSDSRRGRAISGATSNPDHPYLKFGVGSLDTLDNKAGKLLQDVKSFYENYYVAGNMSAVVYGKESLLTLEAWARESFSIFPEGNVPELNLDEPVFLPGQRGVRINFEPIKDNRYLTLNFPQPPAQQFYDESPMYLLGFYLGDEASGSLHSLLKEEGLIESLEAYTSGIGNYLSEFSIGIELTDDGYNQIDKIVALVFDHIDLVRREGIKREHFDEAAVMADLSFRFAQKGSAYSLAKALSYRLNHYPPHRVVDVGYGFKHFDEGLIREYLENLTVENLRMYVAAKDQSFDRVEPFYDVRYSIEALDNKLMKRLENPQIQPELSLPQSNPYIPESVELYSMEKEGQTVPELLLEKPGLRVWHLQDATFHVPTSNIHMKFSSPLASDSAASVMKRQILFGMVARQINKYFYPAGYAGLWGTISGTSEGVYLGMSGYSDKQPVLLEMLVSGWETVELTEVDFRRQKKKLKKDLENYSLSKPMTQVSYSFRDTLNPRMYSDKQELAALKNIKLEDIRQFKNQLLSEAHLEVFAHGNVTREHTLAMADTASRLIDRPGSSVRTSVYDLSNVDTLLIPLEVDHTDSVSFLYFQGSENSRTANAQFSLLADLLGPEFFTELRTNQQLGYSVSARSYHVNDRPGLTFMVQSSVAGPDELNSKIYEFLHDQLAVIQQVEQEKLDTLKESLLHRLAAKDRNLGERSNRYWRAILDEDYDFQETKLLAEAVNSVTKEQLIHLFKKSVLADGALSLEVHSVGTNDQTGYSNIKKADKVLCLESCLDDQKVPLI</sequence>
<comment type="similarity">
    <text evidence="3">Belongs to the peptidase M16 family.</text>
</comment>
<dbReference type="PANTHER" id="PTHR43690:SF18">
    <property type="entry name" value="INSULIN-DEGRADING ENZYME-RELATED"/>
    <property type="match status" value="1"/>
</dbReference>
<dbReference type="Pfam" id="PF22456">
    <property type="entry name" value="PqqF-like_C_4"/>
    <property type="match status" value="1"/>
</dbReference>
<dbReference type="FunFam" id="3.30.830.10:FF:000012">
    <property type="entry name" value="Protease 3"/>
    <property type="match status" value="1"/>
</dbReference>
<dbReference type="InterPro" id="IPR007863">
    <property type="entry name" value="Peptidase_M16_C"/>
</dbReference>
<dbReference type="Pfam" id="PF00675">
    <property type="entry name" value="Peptidase_M16"/>
    <property type="match status" value="1"/>
</dbReference>
<keyword evidence="9" id="KW-0862">Zinc</keyword>
<keyword evidence="10" id="KW-0482">Metalloprotease</keyword>
<dbReference type="SUPFAM" id="SSF63411">
    <property type="entry name" value="LuxS/MPP-like metallohydrolase"/>
    <property type="match status" value="4"/>
</dbReference>
<evidence type="ECO:0000256" key="6">
    <source>
        <dbReference type="ARBA" id="ARBA00022670"/>
    </source>
</evidence>
<dbReference type="PANTHER" id="PTHR43690">
    <property type="entry name" value="NARDILYSIN"/>
    <property type="match status" value="1"/>
</dbReference>
<gene>
    <name evidence="19" type="primary">ptrA_4</name>
    <name evidence="19" type="ORF">EHSB41UT_03778</name>
</gene>
<comment type="cofactor">
    <cofactor evidence="1">
        <name>Zn(2+)</name>
        <dbReference type="ChEBI" id="CHEBI:29105"/>
    </cofactor>
</comment>
<evidence type="ECO:0000256" key="4">
    <source>
        <dbReference type="ARBA" id="ARBA00012449"/>
    </source>
</evidence>
<protein>
    <recommendedName>
        <fullName evidence="5">Protease 3</fullName>
        <ecNumber evidence="4">3.4.24.55</ecNumber>
    </recommendedName>
    <alternativeName>
        <fullName evidence="13">Pitrilysin</fullName>
    </alternativeName>
    <alternativeName>
        <fullName evidence="12">Protease III</fullName>
    </alternativeName>
    <alternativeName>
        <fullName evidence="11">Protease pi</fullName>
    </alternativeName>
</protein>
<name>A0A1X7ARF9_9GAMM</name>
<dbReference type="GO" id="GO:0004222">
    <property type="term" value="F:metalloendopeptidase activity"/>
    <property type="evidence" value="ECO:0007669"/>
    <property type="project" value="UniProtKB-EC"/>
</dbReference>
<dbReference type="FunFam" id="3.30.830.10:FF:000005">
    <property type="entry name" value="nardilysin isoform X1"/>
    <property type="match status" value="1"/>
</dbReference>
<evidence type="ECO:0000256" key="2">
    <source>
        <dbReference type="ARBA" id="ARBA00002184"/>
    </source>
</evidence>
<proteinExistence type="inferred from homology"/>
<feature type="signal peptide" evidence="14">
    <location>
        <begin position="1"/>
        <end position="29"/>
    </location>
</feature>
<evidence type="ECO:0000256" key="1">
    <source>
        <dbReference type="ARBA" id="ARBA00001947"/>
    </source>
</evidence>
<keyword evidence="14" id="KW-0732">Signal</keyword>
<dbReference type="Pfam" id="PF05193">
    <property type="entry name" value="Peptidase_M16_C"/>
    <property type="match status" value="1"/>
</dbReference>
<dbReference type="RefSeq" id="WP_165767331.1">
    <property type="nucleotide sequence ID" value="NZ_CBCSCN010000005.1"/>
</dbReference>
<evidence type="ECO:0000256" key="10">
    <source>
        <dbReference type="ARBA" id="ARBA00023049"/>
    </source>
</evidence>
<dbReference type="AlphaFoldDB" id="A0A1X7ARF9"/>
<dbReference type="InterPro" id="IPR011249">
    <property type="entry name" value="Metalloenz_LuxS/M16"/>
</dbReference>
<keyword evidence="7" id="KW-0479">Metal-binding</keyword>
<dbReference type="Proteomes" id="UP000196573">
    <property type="component" value="Unassembled WGS sequence"/>
</dbReference>
<dbReference type="Gene3D" id="3.30.830.10">
    <property type="entry name" value="Metalloenzyme, LuxS/M16 peptidase-like"/>
    <property type="match status" value="4"/>
</dbReference>
<evidence type="ECO:0000259" key="17">
    <source>
        <dbReference type="Pfam" id="PF16187"/>
    </source>
</evidence>
<feature type="domain" description="Peptidase M16 middle/third" evidence="17">
    <location>
        <begin position="414"/>
        <end position="693"/>
    </location>
</feature>
<dbReference type="InterPro" id="IPR054734">
    <property type="entry name" value="PqqF-like_C_4"/>
</dbReference>
<dbReference type="GO" id="GO:0006508">
    <property type="term" value="P:proteolysis"/>
    <property type="evidence" value="ECO:0007669"/>
    <property type="project" value="UniProtKB-KW"/>
</dbReference>